<evidence type="ECO:0000313" key="4">
    <source>
        <dbReference type="Proteomes" id="UP000256970"/>
    </source>
</evidence>
<proteinExistence type="predicted"/>
<evidence type="ECO:0000313" key="3">
    <source>
        <dbReference type="EMBL" id="SZX78650.1"/>
    </source>
</evidence>
<gene>
    <name evidence="3" type="ORF">BQ4739_LOCUS18969</name>
    <name evidence="2" type="ORF">BQ4739_LOCUS7565</name>
</gene>
<accession>A0A383WMG9</accession>
<reference evidence="3 4" key="1">
    <citation type="submission" date="2016-10" db="EMBL/GenBank/DDBJ databases">
        <authorList>
            <person name="Cai Z."/>
        </authorList>
    </citation>
    <scope>NUCLEOTIDE SEQUENCE [LARGE SCALE GENOMIC DNA]</scope>
</reference>
<evidence type="ECO:0000256" key="1">
    <source>
        <dbReference type="SAM" id="Coils"/>
    </source>
</evidence>
<dbReference type="Proteomes" id="UP000256970">
    <property type="component" value="Unassembled WGS sequence"/>
</dbReference>
<sequence length="332" mass="36498">MEGQQRAAIEELKQQKAKYVLLLAELQAQKNGVPAAHAEQQQQQQASKLQQLANTYRRKAQEEQQLMEQIEQELLKARQQVELQRKQRSTSGAAAQQGVPAAKCCIALQERLSHKKQQLDEAVSRNKALRSEVEDLSKRGTAAQQLHDKLNRQLVDVAAELAQLQQLVDATEQSQQQAAALAEQLRLHDDAEALAVSKAEKQLQACMLARQEVGILEQQVPQPPCRHCSTQDACSMAEDEAALVLEQLQGLFLAAGVPEACPAGSIEQETPDSRWQALLQQVQQRQASNIVQFKQCMLANQQLGQVGQAIGTASLARQRPAVSVAAKSCTDA</sequence>
<dbReference type="InterPro" id="IPR051876">
    <property type="entry name" value="ODA-DC/CCD"/>
</dbReference>
<dbReference type="EMBL" id="FNXT01000770">
    <property type="protein sequence ID" value="SZX67144.1"/>
    <property type="molecule type" value="Genomic_DNA"/>
</dbReference>
<feature type="coiled-coil region" evidence="1">
    <location>
        <begin position="112"/>
        <end position="184"/>
    </location>
</feature>
<dbReference type="EMBL" id="FNXT01001326">
    <property type="protein sequence ID" value="SZX78650.1"/>
    <property type="molecule type" value="Genomic_DNA"/>
</dbReference>
<protein>
    <submittedName>
        <fullName evidence="3">Uncharacterized protein</fullName>
    </submittedName>
</protein>
<keyword evidence="4" id="KW-1185">Reference proteome</keyword>
<keyword evidence="1" id="KW-0175">Coiled coil</keyword>
<evidence type="ECO:0000313" key="2">
    <source>
        <dbReference type="EMBL" id="SZX67144.1"/>
    </source>
</evidence>
<dbReference type="AlphaFoldDB" id="A0A383WMG9"/>
<feature type="coiled-coil region" evidence="1">
    <location>
        <begin position="9"/>
        <end position="87"/>
    </location>
</feature>
<dbReference type="PANTHER" id="PTHR21694:SF18">
    <property type="entry name" value="COILED-COIL DOMAIN-CONTAINING PROTEIN 63"/>
    <property type="match status" value="1"/>
</dbReference>
<organism evidence="3 4">
    <name type="scientific">Tetradesmus obliquus</name>
    <name type="common">Green alga</name>
    <name type="synonym">Acutodesmus obliquus</name>
    <dbReference type="NCBI Taxonomy" id="3088"/>
    <lineage>
        <taxon>Eukaryota</taxon>
        <taxon>Viridiplantae</taxon>
        <taxon>Chlorophyta</taxon>
        <taxon>core chlorophytes</taxon>
        <taxon>Chlorophyceae</taxon>
        <taxon>CS clade</taxon>
        <taxon>Sphaeropleales</taxon>
        <taxon>Scenedesmaceae</taxon>
        <taxon>Tetradesmus</taxon>
    </lineage>
</organism>
<name>A0A383WMG9_TETOB</name>
<dbReference type="PANTHER" id="PTHR21694">
    <property type="entry name" value="COILED-COIL DOMAIN-CONTAINING PROTEIN 63"/>
    <property type="match status" value="1"/>
</dbReference>